<dbReference type="GeneTree" id="ENSGT00940000162345"/>
<organism evidence="19 20">
    <name type="scientific">Bos mutus grunniens</name>
    <name type="common">Wild yak</name>
    <name type="synonym">Bos grunniens</name>
    <dbReference type="NCBI Taxonomy" id="30521"/>
    <lineage>
        <taxon>Eukaryota</taxon>
        <taxon>Metazoa</taxon>
        <taxon>Chordata</taxon>
        <taxon>Craniata</taxon>
        <taxon>Vertebrata</taxon>
        <taxon>Euteleostomi</taxon>
        <taxon>Mammalia</taxon>
        <taxon>Eutheria</taxon>
        <taxon>Laurasiatheria</taxon>
        <taxon>Artiodactyla</taxon>
        <taxon>Ruminantia</taxon>
        <taxon>Pecora</taxon>
        <taxon>Bovidae</taxon>
        <taxon>Bovinae</taxon>
        <taxon>Bos</taxon>
    </lineage>
</organism>
<keyword evidence="7" id="KW-0521">NADP</keyword>
<dbReference type="GO" id="GO:0005576">
    <property type="term" value="C:extracellular region"/>
    <property type="evidence" value="ECO:0007669"/>
    <property type="project" value="UniProtKB-SubCell"/>
</dbReference>
<dbReference type="SUPFAM" id="SSF51735">
    <property type="entry name" value="NAD(P)-binding Rossmann-fold domains"/>
    <property type="match status" value="1"/>
</dbReference>
<evidence type="ECO:0000256" key="17">
    <source>
        <dbReference type="ARBA" id="ARBA00093592"/>
    </source>
</evidence>
<comment type="catalytic activity">
    <reaction evidence="15">
        <text>a di-trans,poly-cis-dolichol + NADP(+) = a di-trans,poly-cis-dolichal + NADPH + H(+)</text>
        <dbReference type="Rhea" id="RHEA:80731"/>
        <dbReference type="Rhea" id="RHEA-COMP:19495"/>
        <dbReference type="Rhea" id="RHEA-COMP:19537"/>
        <dbReference type="ChEBI" id="CHEBI:15378"/>
        <dbReference type="ChEBI" id="CHEBI:16091"/>
        <dbReference type="ChEBI" id="CHEBI:57783"/>
        <dbReference type="ChEBI" id="CHEBI:58349"/>
        <dbReference type="ChEBI" id="CHEBI:231637"/>
        <dbReference type="EC" id="1.1.1.441"/>
    </reaction>
    <physiologicalReaction direction="right-to-left" evidence="15">
        <dbReference type="Rhea" id="RHEA:80733"/>
    </physiologicalReaction>
</comment>
<evidence type="ECO:0000256" key="18">
    <source>
        <dbReference type="SAM" id="MobiDB-lite"/>
    </source>
</evidence>
<name>A0A8C0AGI9_BOSMU</name>
<evidence type="ECO:0000256" key="3">
    <source>
        <dbReference type="ARBA" id="ARBA00004922"/>
    </source>
</evidence>
<dbReference type="Ensembl" id="ENSBGRT00000035211.1">
    <property type="protein sequence ID" value="ENSBGRP00000030440.1"/>
    <property type="gene ID" value="ENSBGRG00000019175.1"/>
</dbReference>
<dbReference type="InterPro" id="IPR002347">
    <property type="entry name" value="SDR_fam"/>
</dbReference>
<dbReference type="CDD" id="cd05327">
    <property type="entry name" value="retinol-DH_like_SDR_c_like"/>
    <property type="match status" value="1"/>
</dbReference>
<reference evidence="19" key="3">
    <citation type="submission" date="2025-09" db="UniProtKB">
        <authorList>
            <consortium name="Ensembl"/>
        </authorList>
    </citation>
    <scope>IDENTIFICATION</scope>
</reference>
<dbReference type="GO" id="GO:0016491">
    <property type="term" value="F:oxidoreductase activity"/>
    <property type="evidence" value="ECO:0007669"/>
    <property type="project" value="UniProtKB-KW"/>
</dbReference>
<evidence type="ECO:0000256" key="7">
    <source>
        <dbReference type="ARBA" id="ARBA00022857"/>
    </source>
</evidence>
<evidence type="ECO:0000256" key="4">
    <source>
        <dbReference type="ARBA" id="ARBA00006484"/>
    </source>
</evidence>
<evidence type="ECO:0000256" key="2">
    <source>
        <dbReference type="ARBA" id="ARBA00004613"/>
    </source>
</evidence>
<keyword evidence="9" id="KW-0520">NAD</keyword>
<accession>A0A8C0AGI9</accession>
<evidence type="ECO:0000256" key="15">
    <source>
        <dbReference type="ARBA" id="ARBA00093233"/>
    </source>
</evidence>
<comment type="pathway">
    <text evidence="3">Protein modification; protein glycosylation.</text>
</comment>
<comment type="similarity">
    <text evidence="4">Belongs to the short-chain dehydrogenases/reductases (SDR) family.</text>
</comment>
<dbReference type="PANTHER" id="PTHR43157">
    <property type="entry name" value="PHOSPHATIDYLINOSITOL-GLYCAN BIOSYNTHESIS CLASS F PROTEIN-RELATED"/>
    <property type="match status" value="1"/>
</dbReference>
<evidence type="ECO:0000313" key="20">
    <source>
        <dbReference type="Proteomes" id="UP000694520"/>
    </source>
</evidence>
<gene>
    <name evidence="19" type="primary">DHRSX</name>
</gene>
<evidence type="ECO:0000256" key="14">
    <source>
        <dbReference type="ARBA" id="ARBA00093201"/>
    </source>
</evidence>
<feature type="region of interest" description="Disordered" evidence="18">
    <location>
        <begin position="35"/>
        <end position="182"/>
    </location>
</feature>
<evidence type="ECO:0000313" key="19">
    <source>
        <dbReference type="Ensembl" id="ENSBGRP00000030440.1"/>
    </source>
</evidence>
<keyword evidence="5" id="KW-0964">Secreted</keyword>
<evidence type="ECO:0000256" key="6">
    <source>
        <dbReference type="ARBA" id="ARBA00022677"/>
    </source>
</evidence>
<feature type="compositionally biased region" description="Low complexity" evidence="18">
    <location>
        <begin position="83"/>
        <end position="92"/>
    </location>
</feature>
<feature type="compositionally biased region" description="Gly residues" evidence="18">
    <location>
        <begin position="35"/>
        <end position="75"/>
    </location>
</feature>
<comment type="catalytic activity">
    <reaction evidence="14">
        <text>a di-trans,poly-cis-polyprenol + NAD(+) = a di-trans,poly-cis-polyprenal + NADH + H(+)</text>
        <dbReference type="Rhea" id="RHEA:80719"/>
        <dbReference type="Rhea" id="RHEA-COMP:19496"/>
        <dbReference type="Rhea" id="RHEA-COMP:19536"/>
        <dbReference type="ChEBI" id="CHEBI:15378"/>
        <dbReference type="ChEBI" id="CHEBI:57540"/>
        <dbReference type="ChEBI" id="CHEBI:57945"/>
        <dbReference type="ChEBI" id="CHEBI:67132"/>
        <dbReference type="ChEBI" id="CHEBI:231623"/>
        <dbReference type="EC" id="1.1.1.441"/>
    </reaction>
    <physiologicalReaction direction="left-to-right" evidence="14">
        <dbReference type="Rhea" id="RHEA:80720"/>
    </physiologicalReaction>
</comment>
<keyword evidence="8" id="KW-0560">Oxidoreductase</keyword>
<dbReference type="InterPro" id="IPR020904">
    <property type="entry name" value="Sc_DH/Rdtase_CS"/>
</dbReference>
<keyword evidence="6" id="KW-0551">Lipid droplet</keyword>
<dbReference type="Proteomes" id="UP000694520">
    <property type="component" value="Chromosome Y"/>
</dbReference>
<dbReference type="InterPro" id="IPR036291">
    <property type="entry name" value="NAD(P)-bd_dom_sf"/>
</dbReference>
<protein>
    <recommendedName>
        <fullName evidence="11">Polyprenol dehydrogenase</fullName>
        <ecNumber evidence="17">1.1.1.441</ecNumber>
    </recommendedName>
    <alternativeName>
        <fullName evidence="12">Dolichal reductase</fullName>
    </alternativeName>
</protein>
<evidence type="ECO:0000256" key="13">
    <source>
        <dbReference type="ARBA" id="ARBA00093184"/>
    </source>
</evidence>
<reference evidence="19" key="1">
    <citation type="submission" date="2019-05" db="EMBL/GenBank/DDBJ databases">
        <authorList>
            <person name="Zhang S."/>
            <person name="Liu J."/>
        </authorList>
    </citation>
    <scope>NUCLEOTIDE SEQUENCE [LARGE SCALE GENOMIC DNA]</scope>
</reference>
<sequence length="523" mass="54772">MILGAVVLLESGWGSLGSMIRGGIPGSGQGSFGSMIHGGRGGGSGVPVRGGGARPQGSDGGPGGAGGTRARGGSPGHAQEALGARAGSAGRARAGHESGARARRSRGRAQEGLGHARGGSRARARGGAGRGAGARSGRESGARAGRGAGAARGGPPRAHFRRPARGSESGGRRGSGGGGAAMSPLSAARAALRVYAVGAALIVAQLLRRCVRGFVEPVFSPQPERVAIVTGGTDGIGYSTAKYLAKLGMHVIIAGNNDSKAQEAVRRIKEDTLNNQVEFLYCDLASMRSIREFVQTFRMKKLPLHVLVNNAGVMMVPQRTTEDGFEEHFGVNYLGHFLLTNLLLDTLRESGAPGRSARVVTVSSATHYVGELNLDDLQSSTYYSAHAAYAQSKLALVLFTYHLQALLTAQGMPVTASVADPGVVDTDLYRYVFWGTRLVKKLLGWWVFKTPDEGAWTSVYAAVTPALEGLGGRYLYNEKETRSLEATYDPELQRQLWARSCQLTGIADVTWETFSGSGLPGRA</sequence>
<evidence type="ECO:0000256" key="9">
    <source>
        <dbReference type="ARBA" id="ARBA00023027"/>
    </source>
</evidence>
<comment type="catalytic activity">
    <reaction evidence="16">
        <text>a di-trans,poly-cis-polyprenol + NADP(+) = a di-trans,poly-cis-polyprenal + NADPH + H(+)</text>
        <dbReference type="Rhea" id="RHEA:80723"/>
        <dbReference type="Rhea" id="RHEA-COMP:19496"/>
        <dbReference type="Rhea" id="RHEA-COMP:19536"/>
        <dbReference type="ChEBI" id="CHEBI:15378"/>
        <dbReference type="ChEBI" id="CHEBI:57783"/>
        <dbReference type="ChEBI" id="CHEBI:58349"/>
        <dbReference type="ChEBI" id="CHEBI:67132"/>
        <dbReference type="ChEBI" id="CHEBI:231623"/>
        <dbReference type="EC" id="1.1.1.441"/>
    </reaction>
    <physiologicalReaction direction="left-to-right" evidence="16">
        <dbReference type="Rhea" id="RHEA:80724"/>
    </physiologicalReaction>
</comment>
<dbReference type="Pfam" id="PF00106">
    <property type="entry name" value="adh_short"/>
    <property type="match status" value="1"/>
</dbReference>
<evidence type="ECO:0000256" key="5">
    <source>
        <dbReference type="ARBA" id="ARBA00022525"/>
    </source>
</evidence>
<dbReference type="PANTHER" id="PTHR43157:SF31">
    <property type="entry name" value="PHOSPHATIDYLINOSITOL-GLYCAN BIOSYNTHESIS CLASS F PROTEIN"/>
    <property type="match status" value="1"/>
</dbReference>
<dbReference type="PRINTS" id="PR00081">
    <property type="entry name" value="GDHRDH"/>
</dbReference>
<feature type="compositionally biased region" description="Gly residues" evidence="18">
    <location>
        <begin position="168"/>
        <end position="180"/>
    </location>
</feature>
<evidence type="ECO:0000256" key="1">
    <source>
        <dbReference type="ARBA" id="ARBA00004502"/>
    </source>
</evidence>
<dbReference type="AlphaFoldDB" id="A0A8C0AGI9"/>
<comment type="subcellular location">
    <subcellularLocation>
        <location evidence="1">Lipid droplet</location>
    </subcellularLocation>
    <subcellularLocation>
        <location evidence="2">Secreted</location>
    </subcellularLocation>
</comment>
<dbReference type="Gene3D" id="3.40.50.720">
    <property type="entry name" value="NAD(P)-binding Rossmann-like Domain"/>
    <property type="match status" value="1"/>
</dbReference>
<keyword evidence="20" id="KW-1185">Reference proteome</keyword>
<comment type="catalytic activity">
    <reaction evidence="13">
        <text>a di-trans,poly-cis-dolichol + NAD(+) = a di-trans,poly-cis-dolichal + NADH + H(+)</text>
        <dbReference type="Rhea" id="RHEA:80735"/>
        <dbReference type="Rhea" id="RHEA-COMP:19495"/>
        <dbReference type="Rhea" id="RHEA-COMP:19537"/>
        <dbReference type="ChEBI" id="CHEBI:15378"/>
        <dbReference type="ChEBI" id="CHEBI:16091"/>
        <dbReference type="ChEBI" id="CHEBI:57540"/>
        <dbReference type="ChEBI" id="CHEBI:57945"/>
        <dbReference type="ChEBI" id="CHEBI:231637"/>
        <dbReference type="EC" id="1.1.1.441"/>
    </reaction>
    <physiologicalReaction direction="right-to-left" evidence="13">
        <dbReference type="Rhea" id="RHEA:80737"/>
    </physiologicalReaction>
</comment>
<comment type="function">
    <text evidence="10">Oxidoreductase that plays a key role in early steps of protein N-linked glycosylation by mediating two non-consecutive steps in dolichol biosynthesis. Acts both as a NAD(+)-dependent dehydrogenase and as a NADPH-dependent reductase during the conversion of polyprenol into dolichol. First catalyzes the NAD(+)-dependent dehydrogenation of polyprenol into polyprenal; polyprenal is then reduced into dolichal by SRD5A3. It then catalyzes the NADPH-dependent reduction of dolichal into dolichol. May also acts as a positive regulator of starvation-induced autophagy.</text>
</comment>
<dbReference type="EC" id="1.1.1.441" evidence="17"/>
<dbReference type="PROSITE" id="PS00061">
    <property type="entry name" value="ADH_SHORT"/>
    <property type="match status" value="1"/>
</dbReference>
<dbReference type="GO" id="GO:0005811">
    <property type="term" value="C:lipid droplet"/>
    <property type="evidence" value="ECO:0007669"/>
    <property type="project" value="UniProtKB-SubCell"/>
</dbReference>
<evidence type="ECO:0000256" key="11">
    <source>
        <dbReference type="ARBA" id="ARBA00074632"/>
    </source>
</evidence>
<evidence type="ECO:0000256" key="8">
    <source>
        <dbReference type="ARBA" id="ARBA00023002"/>
    </source>
</evidence>
<proteinExistence type="inferred from homology"/>
<dbReference type="FunFam" id="3.40.50.720:FF:000490">
    <property type="entry name" value="Dehydrogenase/reductase SDR family member on chromosome X"/>
    <property type="match status" value="1"/>
</dbReference>
<evidence type="ECO:0000256" key="16">
    <source>
        <dbReference type="ARBA" id="ARBA00093253"/>
    </source>
</evidence>
<reference evidence="19" key="2">
    <citation type="submission" date="2025-08" db="UniProtKB">
        <authorList>
            <consortium name="Ensembl"/>
        </authorList>
    </citation>
    <scope>IDENTIFICATION</scope>
</reference>
<evidence type="ECO:0000256" key="12">
    <source>
        <dbReference type="ARBA" id="ARBA00082366"/>
    </source>
</evidence>
<evidence type="ECO:0000256" key="10">
    <source>
        <dbReference type="ARBA" id="ARBA00057816"/>
    </source>
</evidence>